<evidence type="ECO:0000313" key="2">
    <source>
        <dbReference type="EMBL" id="MBB3188028.1"/>
    </source>
</evidence>
<keyword evidence="1" id="KW-0472">Membrane</keyword>
<sequence>MNYIDYLGYAASTAIVISFILKNVNSIRIINSIGCLLFVTYGILLPSIPVIIANGAVIIINMYHLFQHHKS</sequence>
<comment type="caution">
    <text evidence="2">The sequence shown here is derived from an EMBL/GenBank/DDBJ whole genome shotgun (WGS) entry which is preliminary data.</text>
</comment>
<dbReference type="InterPro" id="IPR019629">
    <property type="entry name" value="Uncharacterised_HI1736/YgjV"/>
</dbReference>
<keyword evidence="1" id="KW-1133">Transmembrane helix</keyword>
<dbReference type="Pfam" id="PF10688">
    <property type="entry name" value="Imp-YgjV"/>
    <property type="match status" value="1"/>
</dbReference>
<dbReference type="Gene3D" id="1.20.1280.290">
    <property type="match status" value="1"/>
</dbReference>
<feature type="transmembrane region" description="Helical" evidence="1">
    <location>
        <begin position="6"/>
        <end position="24"/>
    </location>
</feature>
<keyword evidence="3" id="KW-1185">Reference proteome</keyword>
<dbReference type="Proteomes" id="UP000544222">
    <property type="component" value="Unassembled WGS sequence"/>
</dbReference>
<dbReference type="RefSeq" id="WP_183413821.1">
    <property type="nucleotide sequence ID" value="NZ_JACHYB010000002.1"/>
</dbReference>
<organism evidence="2 3">
    <name type="scientific">Microbacter margulisiae</name>
    <dbReference type="NCBI Taxonomy" id="1350067"/>
    <lineage>
        <taxon>Bacteria</taxon>
        <taxon>Pseudomonadati</taxon>
        <taxon>Bacteroidota</taxon>
        <taxon>Bacteroidia</taxon>
        <taxon>Bacteroidales</taxon>
        <taxon>Porphyromonadaceae</taxon>
        <taxon>Microbacter</taxon>
    </lineage>
</organism>
<evidence type="ECO:0000313" key="3">
    <source>
        <dbReference type="Proteomes" id="UP000544222"/>
    </source>
</evidence>
<protein>
    <submittedName>
        <fullName evidence="2">Uncharacterized protein with PQ loop repeat</fullName>
    </submittedName>
</protein>
<reference evidence="2 3" key="1">
    <citation type="submission" date="2020-08" db="EMBL/GenBank/DDBJ databases">
        <title>Genomic Encyclopedia of Type Strains, Phase IV (KMG-IV): sequencing the most valuable type-strain genomes for metagenomic binning, comparative biology and taxonomic classification.</title>
        <authorList>
            <person name="Goeker M."/>
        </authorList>
    </citation>
    <scope>NUCLEOTIDE SEQUENCE [LARGE SCALE GENOMIC DNA]</scope>
    <source>
        <strain evidence="2 3">DSM 27471</strain>
    </source>
</reference>
<proteinExistence type="predicted"/>
<gene>
    <name evidence="2" type="ORF">FHX64_002226</name>
</gene>
<name>A0A7W5H1V7_9PORP</name>
<dbReference type="AlphaFoldDB" id="A0A7W5H1V7"/>
<dbReference type="EMBL" id="JACHYB010000002">
    <property type="protein sequence ID" value="MBB3188028.1"/>
    <property type="molecule type" value="Genomic_DNA"/>
</dbReference>
<feature type="transmembrane region" description="Helical" evidence="1">
    <location>
        <begin position="36"/>
        <end position="63"/>
    </location>
</feature>
<evidence type="ECO:0000256" key="1">
    <source>
        <dbReference type="SAM" id="Phobius"/>
    </source>
</evidence>
<keyword evidence="1" id="KW-0812">Transmembrane</keyword>
<accession>A0A7W5H1V7</accession>